<dbReference type="InterPro" id="IPR058625">
    <property type="entry name" value="MdtA-like_BSH"/>
</dbReference>
<dbReference type="Pfam" id="PF25917">
    <property type="entry name" value="BSH_RND"/>
    <property type="match status" value="1"/>
</dbReference>
<proteinExistence type="inferred from homology"/>
<dbReference type="EMBL" id="JBHRSM010000023">
    <property type="protein sequence ID" value="MFC3087074.1"/>
    <property type="molecule type" value="Genomic_DNA"/>
</dbReference>
<dbReference type="Gene3D" id="2.40.420.20">
    <property type="match status" value="1"/>
</dbReference>
<protein>
    <submittedName>
        <fullName evidence="5">Efflux RND transporter periplasmic adaptor subunit</fullName>
    </submittedName>
</protein>
<evidence type="ECO:0000256" key="3">
    <source>
        <dbReference type="SAM" id="SignalP"/>
    </source>
</evidence>
<evidence type="ECO:0000313" key="5">
    <source>
        <dbReference type="EMBL" id="MFC3087074.1"/>
    </source>
</evidence>
<dbReference type="SUPFAM" id="SSF111369">
    <property type="entry name" value="HlyD-like secretion proteins"/>
    <property type="match status" value="1"/>
</dbReference>
<dbReference type="InterPro" id="IPR006143">
    <property type="entry name" value="RND_pump_MFP"/>
</dbReference>
<dbReference type="NCBIfam" id="TIGR01730">
    <property type="entry name" value="RND_mfp"/>
    <property type="match status" value="1"/>
</dbReference>
<comment type="similarity">
    <text evidence="1">Belongs to the membrane fusion protein (MFP) (TC 8.A.1) family.</text>
</comment>
<dbReference type="Gene3D" id="2.40.50.100">
    <property type="match status" value="1"/>
</dbReference>
<accession>A0ABV7DYH1</accession>
<dbReference type="PANTHER" id="PTHR30469:SF15">
    <property type="entry name" value="HLYD FAMILY OF SECRETION PROTEINS"/>
    <property type="match status" value="1"/>
</dbReference>
<feature type="coiled-coil region" evidence="2">
    <location>
        <begin position="81"/>
        <end position="139"/>
    </location>
</feature>
<evidence type="ECO:0000259" key="4">
    <source>
        <dbReference type="Pfam" id="PF25917"/>
    </source>
</evidence>
<dbReference type="PANTHER" id="PTHR30469">
    <property type="entry name" value="MULTIDRUG RESISTANCE PROTEIN MDTA"/>
    <property type="match status" value="1"/>
</dbReference>
<evidence type="ECO:0000256" key="1">
    <source>
        <dbReference type="ARBA" id="ARBA00009477"/>
    </source>
</evidence>
<feature type="domain" description="Multidrug resistance protein MdtA-like barrel-sandwich hybrid" evidence="4">
    <location>
        <begin position="45"/>
        <end position="176"/>
    </location>
</feature>
<dbReference type="Proteomes" id="UP001595445">
    <property type="component" value="Unassembled WGS sequence"/>
</dbReference>
<keyword evidence="2" id="KW-0175">Coiled coil</keyword>
<comment type="caution">
    <text evidence="5">The sequence shown here is derived from an EMBL/GenBank/DDBJ whole genome shotgun (WGS) entry which is preliminary data.</text>
</comment>
<dbReference type="Gene3D" id="1.10.287.470">
    <property type="entry name" value="Helix hairpin bin"/>
    <property type="match status" value="1"/>
</dbReference>
<feature type="chain" id="PRO_5046673183" evidence="3">
    <location>
        <begin position="19"/>
        <end position="324"/>
    </location>
</feature>
<reference evidence="6" key="1">
    <citation type="journal article" date="2019" name="Int. J. Syst. Evol. Microbiol.">
        <title>The Global Catalogue of Microorganisms (GCM) 10K type strain sequencing project: providing services to taxonomists for standard genome sequencing and annotation.</title>
        <authorList>
            <consortium name="The Broad Institute Genomics Platform"/>
            <consortium name="The Broad Institute Genome Sequencing Center for Infectious Disease"/>
            <person name="Wu L."/>
            <person name="Ma J."/>
        </authorList>
    </citation>
    <scope>NUCLEOTIDE SEQUENCE [LARGE SCALE GENOMIC DNA]</scope>
    <source>
        <strain evidence="6">KCTC 62102</strain>
    </source>
</reference>
<evidence type="ECO:0000313" key="6">
    <source>
        <dbReference type="Proteomes" id="UP001595445"/>
    </source>
</evidence>
<evidence type="ECO:0000256" key="2">
    <source>
        <dbReference type="SAM" id="Coils"/>
    </source>
</evidence>
<keyword evidence="6" id="KW-1185">Reference proteome</keyword>
<organism evidence="5 6">
    <name type="scientific">Tabrizicola soli</name>
    <dbReference type="NCBI Taxonomy" id="2185115"/>
    <lineage>
        <taxon>Bacteria</taxon>
        <taxon>Pseudomonadati</taxon>
        <taxon>Pseudomonadota</taxon>
        <taxon>Alphaproteobacteria</taxon>
        <taxon>Rhodobacterales</taxon>
        <taxon>Paracoccaceae</taxon>
        <taxon>Tabrizicola</taxon>
    </lineage>
</organism>
<keyword evidence="3" id="KW-0732">Signal</keyword>
<dbReference type="RefSeq" id="WP_197642687.1">
    <property type="nucleotide sequence ID" value="NZ_JAEACP010000006.1"/>
</dbReference>
<sequence length="324" mass="33707">MPLLRALLLTTFALPALAEPVAPTTITEWKAVYGTVEARDRIPARARLGGTLVELSVTEGDEVTAGQELARIVDDKLDFQRAALAAQSKALSAQLANAESDLKRGEELLANGVTTTQRVDALRTQVDVLKGQIAALDAQSQVIDQQSREGVVLAPVAGRVLDVPVTEGAVAMPGEVVAVVGGGGTYLRIAVPERHAASLAEGDRIRLSNGMGDREGTLARVYPLIEGGRVVADVEVEGLPDTHIGARMLVRLPVGEREALLVPASAISTRAGLDFVGLRTAGGTALRAIIPGEAHEVDGVAMVEVISGLVAGDDVVPAAEVSHD</sequence>
<gene>
    <name evidence="5" type="ORF">ACFOD6_13560</name>
</gene>
<dbReference type="Gene3D" id="2.40.30.170">
    <property type="match status" value="1"/>
</dbReference>
<feature type="signal peptide" evidence="3">
    <location>
        <begin position="1"/>
        <end position="18"/>
    </location>
</feature>
<name>A0ABV7DYH1_9RHOB</name>